<dbReference type="AlphaFoldDB" id="R7MZ33"/>
<keyword evidence="1" id="KW-1133">Transmembrane helix</keyword>
<gene>
    <name evidence="2" type="ORF">BN715_00114</name>
</gene>
<evidence type="ECO:0000256" key="1">
    <source>
        <dbReference type="SAM" id="Phobius"/>
    </source>
</evidence>
<feature type="transmembrane region" description="Helical" evidence="1">
    <location>
        <begin position="6"/>
        <end position="30"/>
    </location>
</feature>
<sequence length="49" mass="5516">MNKLPYTFSVIFFGIISISATYIGLAYFYLGLWGRRLTAPQFAAGRPQP</sequence>
<accession>R7MZ33</accession>
<reference evidence="2" key="1">
    <citation type="submission" date="2012-11" db="EMBL/GenBank/DDBJ databases">
        <title>Dependencies among metagenomic species, viruses, plasmids and units of genetic variation.</title>
        <authorList>
            <person name="Nielsen H.B."/>
            <person name="Almeida M."/>
            <person name="Juncker A.S."/>
            <person name="Rasmussen S."/>
            <person name="Li J."/>
            <person name="Sunagawa S."/>
            <person name="Plichta D."/>
            <person name="Gautier L."/>
            <person name="Le Chatelier E."/>
            <person name="Peletier E."/>
            <person name="Bonde I."/>
            <person name="Nielsen T."/>
            <person name="Manichanh C."/>
            <person name="Arumugam M."/>
            <person name="Batto J."/>
            <person name="Santos M.B.Q.D."/>
            <person name="Blom N."/>
            <person name="Borruel N."/>
            <person name="Burgdorf K.S."/>
            <person name="Boumezbeur F."/>
            <person name="Casellas F."/>
            <person name="Dore J."/>
            <person name="Guarner F."/>
            <person name="Hansen T."/>
            <person name="Hildebrand F."/>
            <person name="Kaas R.S."/>
            <person name="Kennedy S."/>
            <person name="Kristiansen K."/>
            <person name="Kultima J.R."/>
            <person name="Leonard P."/>
            <person name="Levenez F."/>
            <person name="Lund O."/>
            <person name="Moumen B."/>
            <person name="Le Paslier D."/>
            <person name="Pons N."/>
            <person name="Pedersen O."/>
            <person name="Prifti E."/>
            <person name="Qin J."/>
            <person name="Raes J."/>
            <person name="Tap J."/>
            <person name="Tims S."/>
            <person name="Ussery D.W."/>
            <person name="Yamada T."/>
            <person name="MetaHit consortium"/>
            <person name="Renault P."/>
            <person name="Sicheritz-Ponten T."/>
            <person name="Bork P."/>
            <person name="Wang J."/>
            <person name="Brunak S."/>
            <person name="Ehrlich S.D."/>
        </authorList>
    </citation>
    <scope>NUCLEOTIDE SEQUENCE [LARGE SCALE GENOMIC DNA]</scope>
</reference>
<organism evidence="2 3">
    <name type="scientific">Megasphaera elsdenii CAG:570</name>
    <dbReference type="NCBI Taxonomy" id="1263087"/>
    <lineage>
        <taxon>Bacteria</taxon>
        <taxon>Bacillati</taxon>
        <taxon>Bacillota</taxon>
        <taxon>Negativicutes</taxon>
        <taxon>Veillonellales</taxon>
        <taxon>Veillonellaceae</taxon>
        <taxon>Megasphaera</taxon>
    </lineage>
</organism>
<proteinExistence type="predicted"/>
<comment type="caution">
    <text evidence="2">The sequence shown here is derived from an EMBL/GenBank/DDBJ whole genome shotgun (WGS) entry which is preliminary data.</text>
</comment>
<name>R7MZ33_MEGEL</name>
<protein>
    <submittedName>
        <fullName evidence="2">Uncharacterized protein</fullName>
    </submittedName>
</protein>
<keyword evidence="1" id="KW-0812">Transmembrane</keyword>
<evidence type="ECO:0000313" key="2">
    <source>
        <dbReference type="EMBL" id="CDF05122.1"/>
    </source>
</evidence>
<evidence type="ECO:0000313" key="3">
    <source>
        <dbReference type="Proteomes" id="UP000017908"/>
    </source>
</evidence>
<dbReference type="EMBL" id="CBKE010000212">
    <property type="protein sequence ID" value="CDF05122.1"/>
    <property type="molecule type" value="Genomic_DNA"/>
</dbReference>
<keyword evidence="1" id="KW-0472">Membrane</keyword>
<dbReference type="Proteomes" id="UP000017908">
    <property type="component" value="Unassembled WGS sequence"/>
</dbReference>